<evidence type="ECO:0000259" key="1">
    <source>
        <dbReference type="Pfam" id="PF10276"/>
    </source>
</evidence>
<dbReference type="KEGG" id="tmk:QGN29_05420"/>
<accession>A0AA52EIK7</accession>
<protein>
    <submittedName>
        <fullName evidence="2">Zinc-finger domain-containing protein</fullName>
    </submittedName>
</protein>
<sequence length="58" mass="6333">MTIEAPEVVKTKEHRVACDGGEGALGHPRVYLTLDKDGKIDCPYCDRQYILEGGPADT</sequence>
<reference evidence="2" key="1">
    <citation type="submission" date="2023-04" db="EMBL/GenBank/DDBJ databases">
        <title>Complete genome sequence of Temperatibacter marinus.</title>
        <authorList>
            <person name="Rong J.-C."/>
            <person name="Yi M.-L."/>
            <person name="Zhao Q."/>
        </authorList>
    </citation>
    <scope>NUCLEOTIDE SEQUENCE</scope>
    <source>
        <strain evidence="2">NBRC 110045</strain>
    </source>
</reference>
<feature type="domain" description="Zinc finger CHCC-type" evidence="1">
    <location>
        <begin position="14"/>
        <end position="49"/>
    </location>
</feature>
<evidence type="ECO:0000313" key="3">
    <source>
        <dbReference type="Proteomes" id="UP001268683"/>
    </source>
</evidence>
<dbReference type="SUPFAM" id="SSF57802">
    <property type="entry name" value="Rubredoxin-like"/>
    <property type="match status" value="1"/>
</dbReference>
<dbReference type="Gene3D" id="2.60.260.40">
    <property type="entry name" value="q5lls5 like domains"/>
    <property type="match status" value="1"/>
</dbReference>
<keyword evidence="2" id="KW-0479">Metal-binding</keyword>
<keyword evidence="2" id="KW-0862">Zinc</keyword>
<name>A0AA52EIK7_9PROT</name>
<evidence type="ECO:0000313" key="2">
    <source>
        <dbReference type="EMBL" id="WND03813.1"/>
    </source>
</evidence>
<gene>
    <name evidence="2" type="ORF">QGN29_05420</name>
</gene>
<keyword evidence="3" id="KW-1185">Reference proteome</keyword>
<dbReference type="Proteomes" id="UP001268683">
    <property type="component" value="Chromosome"/>
</dbReference>
<proteinExistence type="predicted"/>
<dbReference type="AlphaFoldDB" id="A0AA52EIK7"/>
<organism evidence="2 3">
    <name type="scientific">Temperatibacter marinus</name>
    <dbReference type="NCBI Taxonomy" id="1456591"/>
    <lineage>
        <taxon>Bacteria</taxon>
        <taxon>Pseudomonadati</taxon>
        <taxon>Pseudomonadota</taxon>
        <taxon>Alphaproteobacteria</taxon>
        <taxon>Kordiimonadales</taxon>
        <taxon>Temperatibacteraceae</taxon>
        <taxon>Temperatibacter</taxon>
    </lineage>
</organism>
<dbReference type="InterPro" id="IPR019401">
    <property type="entry name" value="Znf_CHCC"/>
</dbReference>
<dbReference type="RefSeq" id="WP_310799674.1">
    <property type="nucleotide sequence ID" value="NZ_CP123872.1"/>
</dbReference>
<dbReference type="EMBL" id="CP123872">
    <property type="protein sequence ID" value="WND03813.1"/>
    <property type="molecule type" value="Genomic_DNA"/>
</dbReference>
<keyword evidence="2" id="KW-0863">Zinc-finger</keyword>
<dbReference type="GO" id="GO:0008270">
    <property type="term" value="F:zinc ion binding"/>
    <property type="evidence" value="ECO:0007669"/>
    <property type="project" value="UniProtKB-KW"/>
</dbReference>
<dbReference type="Pfam" id="PF10276">
    <property type="entry name" value="zf-CHCC"/>
    <property type="match status" value="1"/>
</dbReference>